<comment type="similarity">
    <text evidence="1 2">Belongs to the peptidase M67A family. CSN6 subfamily.</text>
</comment>
<dbReference type="InterPro" id="IPR033859">
    <property type="entry name" value="MPN_CSN6"/>
</dbReference>
<dbReference type="Pfam" id="PF13012">
    <property type="entry name" value="MitMem_reg"/>
    <property type="match status" value="1"/>
</dbReference>
<dbReference type="AlphaFoldDB" id="A0A7S0IIX7"/>
<dbReference type="InterPro" id="IPR024969">
    <property type="entry name" value="EIF3F/CSN6-like_C"/>
</dbReference>
<organism evidence="4">
    <name type="scientific">Calcidiscus leptoporus</name>
    <dbReference type="NCBI Taxonomy" id="127549"/>
    <lineage>
        <taxon>Eukaryota</taxon>
        <taxon>Haptista</taxon>
        <taxon>Haptophyta</taxon>
        <taxon>Prymnesiophyceae</taxon>
        <taxon>Coccolithales</taxon>
        <taxon>Calcidiscaceae</taxon>
        <taxon>Calcidiscus</taxon>
    </lineage>
</organism>
<keyword evidence="2" id="KW-0736">Signalosome</keyword>
<name>A0A7S0IIX7_9EUKA</name>
<evidence type="ECO:0000259" key="3">
    <source>
        <dbReference type="PROSITE" id="PS50249"/>
    </source>
</evidence>
<evidence type="ECO:0000313" key="4">
    <source>
        <dbReference type="EMBL" id="CAD8522719.1"/>
    </source>
</evidence>
<feature type="domain" description="MPN" evidence="3">
    <location>
        <begin position="10"/>
        <end position="153"/>
    </location>
</feature>
<keyword evidence="2" id="KW-0963">Cytoplasm</keyword>
<dbReference type="GO" id="GO:0008237">
    <property type="term" value="F:metallopeptidase activity"/>
    <property type="evidence" value="ECO:0007669"/>
    <property type="project" value="InterPro"/>
</dbReference>
<dbReference type="PANTHER" id="PTHR10540">
    <property type="entry name" value="EUKARYOTIC TRANSLATION INITIATION FACTOR 3 SUBUNIT F-RELATED"/>
    <property type="match status" value="1"/>
</dbReference>
<dbReference type="GO" id="GO:0008180">
    <property type="term" value="C:COP9 signalosome"/>
    <property type="evidence" value="ECO:0007669"/>
    <property type="project" value="UniProtKB-UniRule"/>
</dbReference>
<dbReference type="GO" id="GO:0000338">
    <property type="term" value="P:protein deneddylation"/>
    <property type="evidence" value="ECO:0007669"/>
    <property type="project" value="InterPro"/>
</dbReference>
<evidence type="ECO:0000256" key="2">
    <source>
        <dbReference type="RuleBase" id="RU367006"/>
    </source>
</evidence>
<dbReference type="SMART" id="SM00232">
    <property type="entry name" value="JAB_MPN"/>
    <property type="match status" value="1"/>
</dbReference>
<dbReference type="CDD" id="cd08063">
    <property type="entry name" value="MPN_CSN6"/>
    <property type="match status" value="1"/>
</dbReference>
<evidence type="ECO:0000256" key="1">
    <source>
        <dbReference type="ARBA" id="ARBA00010893"/>
    </source>
</evidence>
<comment type="subcellular location">
    <subcellularLocation>
        <location evidence="2">Cytoplasm</location>
    </subcellularLocation>
    <subcellularLocation>
        <location evidence="2">Nucleus</location>
    </subcellularLocation>
</comment>
<dbReference type="Pfam" id="PF01398">
    <property type="entry name" value="JAB"/>
    <property type="match status" value="1"/>
</dbReference>
<sequence length="303" mass="33529">MADASHSLNITLHPLVVINISDHFTRAKAQRTSDGTPLSAEPPRVFGAVLGEQTGRQVELANSFELKASLDASGGHVIDLGYLRQRLEQYKKTFPRYDMLGWYSTVVAEQPGDLQLQQQLCEVNDSLLYLCADLTCTAGRELPMTLYESEVALINDAPTMRFSKVAYKVDSVESERIAVDHVAHILPSGDSNSSSALAQHMGGQYTAIAMLGERIDVIVRYLRAVASKQVPMDHELLRQIKSLCSRLPALTSSAFRDEFLQEQNTALLITYISAITKGIGSTNEVIDKFNVAFDKHARRRGIF</sequence>
<dbReference type="PANTHER" id="PTHR10540:SF8">
    <property type="entry name" value="COP9 SIGNALOSOME COMPLEX SUBUNIT 6"/>
    <property type="match status" value="1"/>
</dbReference>
<keyword evidence="2" id="KW-0539">Nucleus</keyword>
<proteinExistence type="inferred from homology"/>
<comment type="function">
    <text evidence="2">Component of the COP9 signalosome complex (CSN), a complex involved in various cellular and developmental processes.</text>
</comment>
<dbReference type="PROSITE" id="PS50249">
    <property type="entry name" value="MPN"/>
    <property type="match status" value="1"/>
</dbReference>
<gene>
    <name evidence="4" type="ORF">CLEP1334_LOCUS394</name>
</gene>
<protein>
    <recommendedName>
        <fullName evidence="2">COP9 signalosome complex subunit 6</fullName>
    </recommendedName>
</protein>
<dbReference type="GO" id="GO:0005737">
    <property type="term" value="C:cytoplasm"/>
    <property type="evidence" value="ECO:0007669"/>
    <property type="project" value="UniProtKB-SubCell"/>
</dbReference>
<dbReference type="EMBL" id="HBER01000711">
    <property type="protein sequence ID" value="CAD8522719.1"/>
    <property type="molecule type" value="Transcribed_RNA"/>
</dbReference>
<dbReference type="Gene3D" id="3.40.140.10">
    <property type="entry name" value="Cytidine Deaminase, domain 2"/>
    <property type="match status" value="1"/>
</dbReference>
<dbReference type="InterPro" id="IPR037518">
    <property type="entry name" value="MPN"/>
</dbReference>
<accession>A0A7S0IIX7</accession>
<dbReference type="InterPro" id="IPR000555">
    <property type="entry name" value="JAMM/MPN+_dom"/>
</dbReference>
<reference evidence="4" key="1">
    <citation type="submission" date="2021-01" db="EMBL/GenBank/DDBJ databases">
        <authorList>
            <person name="Corre E."/>
            <person name="Pelletier E."/>
            <person name="Niang G."/>
            <person name="Scheremetjew M."/>
            <person name="Finn R."/>
            <person name="Kale V."/>
            <person name="Holt S."/>
            <person name="Cochrane G."/>
            <person name="Meng A."/>
            <person name="Brown T."/>
            <person name="Cohen L."/>
        </authorList>
    </citation>
    <scope>NUCLEOTIDE SEQUENCE</scope>
    <source>
        <strain evidence="4">RCC1130</strain>
    </source>
</reference>